<dbReference type="GO" id="GO:0061630">
    <property type="term" value="F:ubiquitin protein ligase activity"/>
    <property type="evidence" value="ECO:0007669"/>
    <property type="project" value="InterPro"/>
</dbReference>
<evidence type="ECO:0000256" key="3">
    <source>
        <dbReference type="SAM" id="MobiDB-lite"/>
    </source>
</evidence>
<dbReference type="PROSITE" id="PS50089">
    <property type="entry name" value="ZF_RING_2"/>
    <property type="match status" value="1"/>
</dbReference>
<dbReference type="GO" id="GO:0007131">
    <property type="term" value="P:reciprocal meiotic recombination"/>
    <property type="evidence" value="ECO:0007669"/>
    <property type="project" value="InterPro"/>
</dbReference>
<dbReference type="PANTHER" id="PTHR14305:SF0">
    <property type="entry name" value="E3 UBIQUITIN-PROTEIN LIGASE CCNB1IP1"/>
    <property type="match status" value="1"/>
</dbReference>
<keyword evidence="2" id="KW-0175">Coiled coil</keyword>
<organism evidence="5 6">
    <name type="scientific">Cladonia borealis</name>
    <dbReference type="NCBI Taxonomy" id="184061"/>
    <lineage>
        <taxon>Eukaryota</taxon>
        <taxon>Fungi</taxon>
        <taxon>Dikarya</taxon>
        <taxon>Ascomycota</taxon>
        <taxon>Pezizomycotina</taxon>
        <taxon>Lecanoromycetes</taxon>
        <taxon>OSLEUM clade</taxon>
        <taxon>Lecanoromycetidae</taxon>
        <taxon>Lecanorales</taxon>
        <taxon>Lecanorineae</taxon>
        <taxon>Cladoniaceae</taxon>
        <taxon>Cladonia</taxon>
    </lineage>
</organism>
<gene>
    <name evidence="5" type="ORF">JMJ35_005572</name>
</gene>
<feature type="coiled-coil region" evidence="2">
    <location>
        <begin position="112"/>
        <end position="185"/>
    </location>
</feature>
<protein>
    <recommendedName>
        <fullName evidence="4">RING-type domain-containing protein</fullName>
    </recommendedName>
</protein>
<name>A0AA39V5D9_9LECA</name>
<dbReference type="GO" id="GO:0000795">
    <property type="term" value="C:synaptonemal complex"/>
    <property type="evidence" value="ECO:0007669"/>
    <property type="project" value="InterPro"/>
</dbReference>
<dbReference type="InterPro" id="IPR001841">
    <property type="entry name" value="Znf_RING"/>
</dbReference>
<keyword evidence="1" id="KW-0479">Metal-binding</keyword>
<accession>A0AA39V5D9</accession>
<dbReference type="InterPro" id="IPR013083">
    <property type="entry name" value="Znf_RING/FYVE/PHD"/>
</dbReference>
<keyword evidence="6" id="KW-1185">Reference proteome</keyword>
<dbReference type="AlphaFoldDB" id="A0AA39V5D9"/>
<evidence type="ECO:0000313" key="5">
    <source>
        <dbReference type="EMBL" id="KAK0512444.1"/>
    </source>
</evidence>
<evidence type="ECO:0000256" key="2">
    <source>
        <dbReference type="SAM" id="Coils"/>
    </source>
</evidence>
<feature type="domain" description="RING-type" evidence="4">
    <location>
        <begin position="12"/>
        <end position="53"/>
    </location>
</feature>
<keyword evidence="1" id="KW-0862">Zinc</keyword>
<feature type="compositionally biased region" description="Polar residues" evidence="3">
    <location>
        <begin position="272"/>
        <end position="328"/>
    </location>
</feature>
<dbReference type="InterPro" id="IPR042448">
    <property type="entry name" value="CCNB1IP1"/>
</dbReference>
<dbReference type="EMBL" id="JAFEKC020000011">
    <property type="protein sequence ID" value="KAK0512444.1"/>
    <property type="molecule type" value="Genomic_DNA"/>
</dbReference>
<comment type="caution">
    <text evidence="5">The sequence shown here is derived from an EMBL/GenBank/DDBJ whole genome shotgun (WGS) entry which is preliminary data.</text>
</comment>
<dbReference type="Gene3D" id="3.30.40.10">
    <property type="entry name" value="Zinc/RING finger domain, C3HC4 (zinc finger)"/>
    <property type="match status" value="1"/>
</dbReference>
<proteinExistence type="predicted"/>
<dbReference type="Proteomes" id="UP001166286">
    <property type="component" value="Unassembled WGS sequence"/>
</dbReference>
<dbReference type="SUPFAM" id="SSF57850">
    <property type="entry name" value="RING/U-box"/>
    <property type="match status" value="1"/>
</dbReference>
<keyword evidence="1" id="KW-0863">Zinc-finger</keyword>
<dbReference type="Pfam" id="PF14634">
    <property type="entry name" value="zf-RING_5"/>
    <property type="match status" value="1"/>
</dbReference>
<evidence type="ECO:0000313" key="6">
    <source>
        <dbReference type="Proteomes" id="UP001166286"/>
    </source>
</evidence>
<feature type="region of interest" description="Disordered" evidence="3">
    <location>
        <begin position="243"/>
        <end position="328"/>
    </location>
</feature>
<reference evidence="5" key="1">
    <citation type="submission" date="2023-03" db="EMBL/GenBank/DDBJ databases">
        <title>Complete genome of Cladonia borealis.</title>
        <authorList>
            <person name="Park H."/>
        </authorList>
    </citation>
    <scope>NUCLEOTIDE SEQUENCE</scope>
    <source>
        <strain evidence="5">ANT050790</strain>
    </source>
</reference>
<dbReference type="GO" id="GO:0008270">
    <property type="term" value="F:zinc ion binding"/>
    <property type="evidence" value="ECO:0007669"/>
    <property type="project" value="UniProtKB-KW"/>
</dbReference>
<dbReference type="PANTHER" id="PTHR14305">
    <property type="entry name" value="E3 UBIQUITIN-PROTEIN LIGASE CCNB1IP1"/>
    <property type="match status" value="1"/>
</dbReference>
<sequence length="396" mass="43241">MDFTLRCNSLKCRKQLTERAVVTTCSHVFCDQCSDALGLTAAAGGQRICPACQTVLTQPDDAVSTFLQPTEDYKTSVLSGLSPSTIMECAGRGLAFWSYQSTQEIVYQEYLAKTLTEKYSTLNAQMDKVLNDANSELNILNQRINNMQLDQDNLKQENTQLATAIREKTRKHQQTQELYDRLKRREMTAATQSAAFESADEVVGNVSSQQRFNNSQQHPTGLRSQAQRDLQALQVDHNGIEKVHTHQRSGSSNNQGNGGMMAPPLHPRAGGLQNNGFGYGNSLPTPSNHRTQLGPAVSNSSRLGAGGSRNTTSTANRGLQNQTPAHQQSLASLNANTLSRPSMSGYGLSAGLKVQFEVNSAKAAIISVSLDNFKVMVVIIDALQQEYFLTISSLCF</sequence>
<evidence type="ECO:0000259" key="4">
    <source>
        <dbReference type="PROSITE" id="PS50089"/>
    </source>
</evidence>
<evidence type="ECO:0000256" key="1">
    <source>
        <dbReference type="PROSITE-ProRule" id="PRU00175"/>
    </source>
</evidence>